<keyword evidence="13" id="KW-1185">Reference proteome</keyword>
<evidence type="ECO:0000256" key="5">
    <source>
        <dbReference type="ARBA" id="ARBA00022777"/>
    </source>
</evidence>
<dbReference type="GO" id="GO:0016301">
    <property type="term" value="F:kinase activity"/>
    <property type="evidence" value="ECO:0007669"/>
    <property type="project" value="UniProtKB-KW"/>
</dbReference>
<dbReference type="NCBIfam" id="TIGR00229">
    <property type="entry name" value="sensory_box"/>
    <property type="match status" value="3"/>
</dbReference>
<evidence type="ECO:0000259" key="8">
    <source>
        <dbReference type="PROSITE" id="PS50112"/>
    </source>
</evidence>
<feature type="transmembrane region" description="Helical" evidence="7">
    <location>
        <begin position="40"/>
        <end position="65"/>
    </location>
</feature>
<proteinExistence type="predicted"/>
<evidence type="ECO:0000256" key="7">
    <source>
        <dbReference type="SAM" id="Phobius"/>
    </source>
</evidence>
<dbReference type="InterPro" id="IPR000160">
    <property type="entry name" value="GGDEF_dom"/>
</dbReference>
<feature type="domain" description="GGDEF" evidence="11">
    <location>
        <begin position="739"/>
        <end position="877"/>
    </location>
</feature>
<dbReference type="InterPro" id="IPR035919">
    <property type="entry name" value="EAL_sf"/>
</dbReference>
<dbReference type="Pfam" id="PF13426">
    <property type="entry name" value="PAS_9"/>
    <property type="match status" value="1"/>
</dbReference>
<comment type="subcellular location">
    <subcellularLocation>
        <location evidence="2">Cell inner membrane</location>
    </subcellularLocation>
</comment>
<dbReference type="PROSITE" id="PS50113">
    <property type="entry name" value="PAC"/>
    <property type="match status" value="3"/>
</dbReference>
<dbReference type="FunFam" id="3.30.70.270:FF:000001">
    <property type="entry name" value="Diguanylate cyclase domain protein"/>
    <property type="match status" value="1"/>
</dbReference>
<dbReference type="CDD" id="cd01948">
    <property type="entry name" value="EAL"/>
    <property type="match status" value="1"/>
</dbReference>
<evidence type="ECO:0000313" key="12">
    <source>
        <dbReference type="EMBL" id="SDW17859.1"/>
    </source>
</evidence>
<dbReference type="Proteomes" id="UP000243778">
    <property type="component" value="Unassembled WGS sequence"/>
</dbReference>
<dbReference type="SUPFAM" id="SSF55073">
    <property type="entry name" value="Nucleotide cyclase"/>
    <property type="match status" value="1"/>
</dbReference>
<reference evidence="13" key="1">
    <citation type="submission" date="2016-10" db="EMBL/GenBank/DDBJ databases">
        <authorList>
            <person name="Varghese N."/>
            <person name="Submissions S."/>
        </authorList>
    </citation>
    <scope>NUCLEOTIDE SEQUENCE [LARGE SCALE GENOMIC DNA]</scope>
    <source>
        <strain evidence="13">NRRL B-59562</strain>
    </source>
</reference>
<dbReference type="Pfam" id="PF08448">
    <property type="entry name" value="PAS_4"/>
    <property type="match status" value="1"/>
</dbReference>
<feature type="domain" description="PAC" evidence="9">
    <location>
        <begin position="533"/>
        <end position="585"/>
    </location>
</feature>
<dbReference type="FunFam" id="3.20.20.450:FF:000001">
    <property type="entry name" value="Cyclic di-GMP phosphodiesterase yahA"/>
    <property type="match status" value="1"/>
</dbReference>
<dbReference type="InterPro" id="IPR029787">
    <property type="entry name" value="Nucleotide_cyclase"/>
</dbReference>
<feature type="domain" description="PAC" evidence="9">
    <location>
        <begin position="407"/>
        <end position="458"/>
    </location>
</feature>
<comment type="catalytic activity">
    <reaction evidence="6">
        <text>3',3'-c-di-GMP + H2O = 5'-phosphoguanylyl(3'-&gt;5')guanosine + H(+)</text>
        <dbReference type="Rhea" id="RHEA:24902"/>
        <dbReference type="ChEBI" id="CHEBI:15377"/>
        <dbReference type="ChEBI" id="CHEBI:15378"/>
        <dbReference type="ChEBI" id="CHEBI:58754"/>
        <dbReference type="ChEBI" id="CHEBI:58805"/>
        <dbReference type="EC" id="3.1.4.52"/>
    </reaction>
    <physiologicalReaction direction="left-to-right" evidence="6">
        <dbReference type="Rhea" id="RHEA:24903"/>
    </physiologicalReaction>
</comment>
<dbReference type="InterPro" id="IPR052155">
    <property type="entry name" value="Biofilm_reg_signaling"/>
</dbReference>
<dbReference type="GO" id="GO:0071111">
    <property type="term" value="F:cyclic-guanylate-specific phosphodiesterase activity"/>
    <property type="evidence" value="ECO:0007669"/>
    <property type="project" value="UniProtKB-EC"/>
</dbReference>
<dbReference type="GO" id="GO:0005886">
    <property type="term" value="C:plasma membrane"/>
    <property type="evidence" value="ECO:0007669"/>
    <property type="project" value="UniProtKB-SubCell"/>
</dbReference>
<dbReference type="InterPro" id="IPR035965">
    <property type="entry name" value="PAS-like_dom_sf"/>
</dbReference>
<keyword evidence="7" id="KW-0812">Transmembrane</keyword>
<dbReference type="AlphaFoldDB" id="A0A1H2RGT2"/>
<dbReference type="SMART" id="SM00091">
    <property type="entry name" value="PAS"/>
    <property type="match status" value="3"/>
</dbReference>
<dbReference type="InterPro" id="IPR043128">
    <property type="entry name" value="Rev_trsase/Diguanyl_cyclase"/>
</dbReference>
<dbReference type="InterPro" id="IPR000700">
    <property type="entry name" value="PAS-assoc_C"/>
</dbReference>
<evidence type="ECO:0000256" key="3">
    <source>
        <dbReference type="ARBA" id="ARBA00012282"/>
    </source>
</evidence>
<evidence type="ECO:0000259" key="9">
    <source>
        <dbReference type="PROSITE" id="PS50113"/>
    </source>
</evidence>
<dbReference type="PANTHER" id="PTHR44757:SF2">
    <property type="entry name" value="BIOFILM ARCHITECTURE MAINTENANCE PROTEIN MBAA"/>
    <property type="match status" value="1"/>
</dbReference>
<dbReference type="InterPro" id="IPR013655">
    <property type="entry name" value="PAS_fold_3"/>
</dbReference>
<feature type="domain" description="PAS" evidence="8">
    <location>
        <begin position="203"/>
        <end position="270"/>
    </location>
</feature>
<evidence type="ECO:0000256" key="1">
    <source>
        <dbReference type="ARBA" id="ARBA00001946"/>
    </source>
</evidence>
<feature type="domain" description="PAC" evidence="9">
    <location>
        <begin position="271"/>
        <end position="324"/>
    </location>
</feature>
<dbReference type="SMART" id="SM00267">
    <property type="entry name" value="GGDEF"/>
    <property type="match status" value="1"/>
</dbReference>
<dbReference type="Pfam" id="PF08447">
    <property type="entry name" value="PAS_3"/>
    <property type="match status" value="1"/>
</dbReference>
<dbReference type="EMBL" id="FNNU01000001">
    <property type="protein sequence ID" value="SDW17859.1"/>
    <property type="molecule type" value="Genomic_DNA"/>
</dbReference>
<dbReference type="PROSITE" id="PS50887">
    <property type="entry name" value="GGDEF"/>
    <property type="match status" value="1"/>
</dbReference>
<gene>
    <name evidence="12" type="ORF">SAMN05216287_0330</name>
</gene>
<dbReference type="Gene3D" id="3.20.20.450">
    <property type="entry name" value="EAL domain"/>
    <property type="match status" value="1"/>
</dbReference>
<evidence type="ECO:0000256" key="6">
    <source>
        <dbReference type="ARBA" id="ARBA00051114"/>
    </source>
</evidence>
<evidence type="ECO:0000259" key="10">
    <source>
        <dbReference type="PROSITE" id="PS50883"/>
    </source>
</evidence>
<dbReference type="CDD" id="cd01949">
    <property type="entry name" value="GGDEF"/>
    <property type="match status" value="1"/>
</dbReference>
<dbReference type="SMART" id="SM00052">
    <property type="entry name" value="EAL"/>
    <property type="match status" value="1"/>
</dbReference>
<dbReference type="Gene3D" id="3.30.70.270">
    <property type="match status" value="1"/>
</dbReference>
<protein>
    <recommendedName>
        <fullName evidence="3">cyclic-guanylate-specific phosphodiesterase</fullName>
        <ecNumber evidence="3">3.1.4.52</ecNumber>
    </recommendedName>
</protein>
<keyword evidence="7" id="KW-1133">Transmembrane helix</keyword>
<dbReference type="InterPro" id="IPR001633">
    <property type="entry name" value="EAL_dom"/>
</dbReference>
<dbReference type="EC" id="3.1.4.52" evidence="3"/>
<evidence type="ECO:0000256" key="2">
    <source>
        <dbReference type="ARBA" id="ARBA00004533"/>
    </source>
</evidence>
<dbReference type="SMART" id="SM00086">
    <property type="entry name" value="PAC"/>
    <property type="match status" value="4"/>
</dbReference>
<accession>A0A1H2RGT2</accession>
<feature type="domain" description="EAL" evidence="10">
    <location>
        <begin position="886"/>
        <end position="1137"/>
    </location>
</feature>
<dbReference type="InterPro" id="IPR013656">
    <property type="entry name" value="PAS_4"/>
</dbReference>
<dbReference type="GO" id="GO:0071732">
    <property type="term" value="P:cellular response to nitric oxide"/>
    <property type="evidence" value="ECO:0007669"/>
    <property type="project" value="UniProtKB-ARBA"/>
</dbReference>
<keyword evidence="4" id="KW-0973">c-di-GMP</keyword>
<dbReference type="PROSITE" id="PS50883">
    <property type="entry name" value="EAL"/>
    <property type="match status" value="1"/>
</dbReference>
<dbReference type="Gene3D" id="3.30.450.20">
    <property type="entry name" value="PAS domain"/>
    <property type="match status" value="4"/>
</dbReference>
<name>A0A1H2RGT2_9PSED</name>
<keyword evidence="5" id="KW-0808">Transferase</keyword>
<evidence type="ECO:0000256" key="4">
    <source>
        <dbReference type="ARBA" id="ARBA00022636"/>
    </source>
</evidence>
<comment type="cofactor">
    <cofactor evidence="1">
        <name>Mg(2+)</name>
        <dbReference type="ChEBI" id="CHEBI:18420"/>
    </cofactor>
</comment>
<keyword evidence="7" id="KW-0472">Membrane</keyword>
<dbReference type="PANTHER" id="PTHR44757">
    <property type="entry name" value="DIGUANYLATE CYCLASE DGCP"/>
    <property type="match status" value="1"/>
</dbReference>
<organism evidence="12 13">
    <name type="scientific">Pseudomonas kuykendallii</name>
    <dbReference type="NCBI Taxonomy" id="1007099"/>
    <lineage>
        <taxon>Bacteria</taxon>
        <taxon>Pseudomonadati</taxon>
        <taxon>Pseudomonadota</taxon>
        <taxon>Gammaproteobacteria</taxon>
        <taxon>Pseudomonadales</taxon>
        <taxon>Pseudomonadaceae</taxon>
        <taxon>Pseudomonas</taxon>
    </lineage>
</organism>
<keyword evidence="5" id="KW-0418">Kinase</keyword>
<dbReference type="STRING" id="1007099.SAMN05216287_0330"/>
<dbReference type="NCBIfam" id="TIGR00254">
    <property type="entry name" value="GGDEF"/>
    <property type="match status" value="1"/>
</dbReference>
<feature type="domain" description="PAS" evidence="8">
    <location>
        <begin position="579"/>
        <end position="655"/>
    </location>
</feature>
<dbReference type="CDD" id="cd00130">
    <property type="entry name" value="PAS"/>
    <property type="match status" value="3"/>
</dbReference>
<dbReference type="Pfam" id="PF00563">
    <property type="entry name" value="EAL"/>
    <property type="match status" value="1"/>
</dbReference>
<dbReference type="RefSeq" id="WP_090224038.1">
    <property type="nucleotide sequence ID" value="NZ_FNNU01000001.1"/>
</dbReference>
<feature type="transmembrane region" description="Helical" evidence="7">
    <location>
        <begin position="77"/>
        <end position="98"/>
    </location>
</feature>
<dbReference type="OrthoDB" id="9804951at2"/>
<evidence type="ECO:0000259" key="11">
    <source>
        <dbReference type="PROSITE" id="PS50887"/>
    </source>
</evidence>
<evidence type="ECO:0000313" key="13">
    <source>
        <dbReference type="Proteomes" id="UP000243778"/>
    </source>
</evidence>
<dbReference type="PROSITE" id="PS50112">
    <property type="entry name" value="PAS"/>
    <property type="match status" value="2"/>
</dbReference>
<dbReference type="InterPro" id="IPR001610">
    <property type="entry name" value="PAC"/>
</dbReference>
<feature type="transmembrane region" description="Helical" evidence="7">
    <location>
        <begin position="113"/>
        <end position="133"/>
    </location>
</feature>
<dbReference type="SUPFAM" id="SSF141868">
    <property type="entry name" value="EAL domain-like"/>
    <property type="match status" value="1"/>
</dbReference>
<sequence>MPAARSDRLPGWTRWLPLPLLLLSSAAALAWSSPDALPLWYPSLALGLVFSLWWGARVLPLVYLNGVLVSGISLGEWAWAPFLAIPETLCCGLGWLLLSGRPFDPALRGPRNWAQFLGLGVVLPLIVATFVSGHQEALTTFLWQSIKPFKEGHWAARGLLMVVLGIPLLAGLSPALRRRGWLRAAAVDALPSSASPVPGMSDKALKAVPLGLTIADARHADLPLIYCNPQFERMSGYAQSEVLGRDFRFLCGNHGQQVQMQQLRRALQRGEPCQVVLRNFRKDGAAFWNELTLAPIRDAEGVSHFLALQQDVTIRERLSRELDERRGELLRQAHLLAQTEAIADIGGWVLEYPDLRMFWSEGCLRILEVDAFDGPPSYQRVLGLFDAEGRELLKQTMAGLLVSGNDFDLETRLVGGRGTPRWVRINGLVERDGTQLVRIYGAIQDVSARRLAEQQLRERDEWLRLFFEAPLIGMAMLGPQQQWREMNLRLCQILGRSLEALHAAPWSQVSHPDDLAYEAVLFAELVSGERDDYEMEKRFLRPDGSVVFTRLSLRAVRDAEGHLQACLALLADITERREAEARYQTLVEHAPEAIMMFDAKNGIVEVNGNASRLTGLPREQLLGRQPVEFSPPQQADGRASQTVAVDLLRAALAGEVPVFDWLIRDRAGRVRPCEVRLVRLPGGEQPLLRLSITDISERQRYQREIERLAYSDELTGLPNRRLLLDRLQHAMDREQREQRFGALLFIDLDHFKTVNDSLGHPVGDALLREVTARLARCLRTEDTLARLGGDEFVVLLEGLAAQPEAAAKYAAEVGEKLLRSLVETCVVDGHELSASASIGIALHPIGAQLATDALKQADTAMYRAKLGGRNALHFFAPEMQDAIDKRLQLQSELRQAIARHQLRVEYQPQLALESGEVCGVEALLRWNHPERGDIEPAAFIPLAEETGLVQELDQWVLEQACATLAEWHRRWPRLVMAVNVSPRELRQAGFAQRVGDCLQRHGLAGSALELEITEGVLLEDAERCIDAMQELKALGVRFAIDDFGTGYSSLTYLKRLPLDRLKIDRSFLDLNGEASDLLLVETILLIAANLRLECVAEGIETSSQLQFLREHGCALGQGYHFSRPLVAEQFVNWMERR</sequence>
<dbReference type="SUPFAM" id="SSF55785">
    <property type="entry name" value="PYP-like sensor domain (PAS domain)"/>
    <property type="match status" value="4"/>
</dbReference>
<dbReference type="InterPro" id="IPR000014">
    <property type="entry name" value="PAS"/>
</dbReference>
<dbReference type="Pfam" id="PF00990">
    <property type="entry name" value="GGDEF"/>
    <property type="match status" value="1"/>
</dbReference>
<feature type="transmembrane region" description="Helical" evidence="7">
    <location>
        <begin position="154"/>
        <end position="176"/>
    </location>
</feature>